<proteinExistence type="predicted"/>
<gene>
    <name evidence="1" type="ORF">F5148DRAFT_1281764</name>
</gene>
<keyword evidence="2" id="KW-1185">Reference proteome</keyword>
<accession>A0ACC0UG07</accession>
<dbReference type="EMBL" id="JAGFNK010000039">
    <property type="protein sequence ID" value="KAI9510568.1"/>
    <property type="molecule type" value="Genomic_DNA"/>
</dbReference>
<organism evidence="1 2">
    <name type="scientific">Russula earlei</name>
    <dbReference type="NCBI Taxonomy" id="71964"/>
    <lineage>
        <taxon>Eukaryota</taxon>
        <taxon>Fungi</taxon>
        <taxon>Dikarya</taxon>
        <taxon>Basidiomycota</taxon>
        <taxon>Agaricomycotina</taxon>
        <taxon>Agaricomycetes</taxon>
        <taxon>Russulales</taxon>
        <taxon>Russulaceae</taxon>
        <taxon>Russula</taxon>
    </lineage>
</organism>
<name>A0ACC0UG07_9AGAM</name>
<evidence type="ECO:0000313" key="2">
    <source>
        <dbReference type="Proteomes" id="UP001207468"/>
    </source>
</evidence>
<comment type="caution">
    <text evidence="1">The sequence shown here is derived from an EMBL/GenBank/DDBJ whole genome shotgun (WGS) entry which is preliminary data.</text>
</comment>
<protein>
    <submittedName>
        <fullName evidence="1">Uncharacterized protein</fullName>
    </submittedName>
</protein>
<sequence length="184" mass="19924">MDGDGSGTAHKVIARTTCGGTRHRPDHDRFFICAAVGCRSFAVVRRVAHSGVLDAAYPGPEPDPRAQLAARWAGRIDRPVPILRPWLQAATDRSLVAVTKPATVMTIPCPSKVTSPASHALVPLHPEGSSLWSYLHAPFDDPDDIVELDFAGTSAVSAFERRRQNIKNSVKQDRAKAPNVHGTY</sequence>
<dbReference type="Proteomes" id="UP001207468">
    <property type="component" value="Unassembled WGS sequence"/>
</dbReference>
<evidence type="ECO:0000313" key="1">
    <source>
        <dbReference type="EMBL" id="KAI9510568.1"/>
    </source>
</evidence>
<reference evidence="1" key="1">
    <citation type="submission" date="2021-03" db="EMBL/GenBank/DDBJ databases">
        <title>Evolutionary priming and transition to the ectomycorrhizal habit in an iconic lineage of mushroom-forming fungi: is preadaptation a requirement?</title>
        <authorList>
            <consortium name="DOE Joint Genome Institute"/>
            <person name="Looney B.P."/>
            <person name="Miyauchi S."/>
            <person name="Morin E."/>
            <person name="Drula E."/>
            <person name="Courty P.E."/>
            <person name="Chicoki N."/>
            <person name="Fauchery L."/>
            <person name="Kohler A."/>
            <person name="Kuo A."/>
            <person name="LaButti K."/>
            <person name="Pangilinan J."/>
            <person name="Lipzen A."/>
            <person name="Riley R."/>
            <person name="Andreopoulos W."/>
            <person name="He G."/>
            <person name="Johnson J."/>
            <person name="Barry K.W."/>
            <person name="Grigoriev I.V."/>
            <person name="Nagy L."/>
            <person name="Hibbett D."/>
            <person name="Henrissat B."/>
            <person name="Matheny P.B."/>
            <person name="Labbe J."/>
            <person name="Martin A.F."/>
        </authorList>
    </citation>
    <scope>NUCLEOTIDE SEQUENCE</scope>
    <source>
        <strain evidence="1">BPL698</strain>
    </source>
</reference>